<evidence type="ECO:0000259" key="4">
    <source>
        <dbReference type="Pfam" id="PF08585"/>
    </source>
</evidence>
<dbReference type="Pfam" id="PF08585">
    <property type="entry name" value="RMI1_N_C"/>
    <property type="match status" value="1"/>
</dbReference>
<feature type="compositionally biased region" description="Acidic residues" evidence="3">
    <location>
        <begin position="142"/>
        <end position="151"/>
    </location>
</feature>
<feature type="region of interest" description="Disordered" evidence="3">
    <location>
        <begin position="135"/>
        <end position="171"/>
    </location>
</feature>
<evidence type="ECO:0000256" key="3">
    <source>
        <dbReference type="SAM" id="MobiDB-lite"/>
    </source>
</evidence>
<proteinExistence type="inferred from homology"/>
<dbReference type="InterPro" id="IPR013894">
    <property type="entry name" value="RMI1_OB"/>
</dbReference>
<dbReference type="Pfam" id="PF21000">
    <property type="entry name" value="RMI1_N_N"/>
    <property type="match status" value="1"/>
</dbReference>
<evidence type="ECO:0000259" key="5">
    <source>
        <dbReference type="Pfam" id="PF21000"/>
    </source>
</evidence>
<evidence type="ECO:0000256" key="1">
    <source>
        <dbReference type="ARBA" id="ARBA00006395"/>
    </source>
</evidence>
<dbReference type="InterPro" id="IPR042470">
    <property type="entry name" value="RMI1_N_C_sf"/>
</dbReference>
<dbReference type="InterPro" id="IPR049363">
    <property type="entry name" value="RMI1_N"/>
</dbReference>
<dbReference type="Gene3D" id="2.40.50.770">
    <property type="entry name" value="RecQ-mediated genome instability protein Rmi1, C-terminal domain"/>
    <property type="match status" value="1"/>
</dbReference>
<feature type="domain" description="RMI1 N-terminal" evidence="5">
    <location>
        <begin position="21"/>
        <end position="63"/>
    </location>
</feature>
<dbReference type="EMBL" id="CAWUOM010000022">
    <property type="protein sequence ID" value="CAK7266033.1"/>
    <property type="molecule type" value="Genomic_DNA"/>
</dbReference>
<evidence type="ECO:0000313" key="6">
    <source>
        <dbReference type="EMBL" id="CAK7266033.1"/>
    </source>
</evidence>
<evidence type="ECO:0000313" key="7">
    <source>
        <dbReference type="Proteomes" id="UP001642501"/>
    </source>
</evidence>
<evidence type="ECO:0000256" key="2">
    <source>
        <dbReference type="ARBA" id="ARBA00018987"/>
    </source>
</evidence>
<reference evidence="6 7" key="1">
    <citation type="submission" date="2024-01" db="EMBL/GenBank/DDBJ databases">
        <authorList>
            <person name="Allen C."/>
            <person name="Tagirdzhanova G."/>
        </authorList>
    </citation>
    <scope>NUCLEOTIDE SEQUENCE [LARGE SCALE GENOMIC DNA]</scope>
    <source>
        <strain evidence="6 7">CBS 573.63</strain>
    </source>
</reference>
<organism evidence="6 7">
    <name type="scientific">Sporothrix epigloea</name>
    <dbReference type="NCBI Taxonomy" id="1892477"/>
    <lineage>
        <taxon>Eukaryota</taxon>
        <taxon>Fungi</taxon>
        <taxon>Dikarya</taxon>
        <taxon>Ascomycota</taxon>
        <taxon>Pezizomycotina</taxon>
        <taxon>Sordariomycetes</taxon>
        <taxon>Sordariomycetidae</taxon>
        <taxon>Ophiostomatales</taxon>
        <taxon>Ophiostomataceae</taxon>
        <taxon>Sporothrix</taxon>
    </lineage>
</organism>
<sequence length="261" mass="27950">MPPPNPIMNQALQIRSALVSEQLPAPAQVWLQTLIAQQPPQQRTLPALVAAAKARLLASDLTTPGLLDASLPPPVFSRELLSASAVSIQEMRLAYDVVAQVVDLENLSQSRWQQVQALEAIERGEQKRGREIIRVPAAGDAENGEGADETDTGTMDGRPAAPAASTSTSDANATHRLVLQDAAGQTLFALELTRIYRIGIGRLRMGEKVLIKKGTPVARGTLLLEPVSVKFLGGQVESLHKTWVEGRLARLRAEAKAAGPS</sequence>
<dbReference type="PANTHER" id="PTHR14790:SF15">
    <property type="entry name" value="RECQ-MEDIATED GENOME INSTABILITY PROTEIN 1"/>
    <property type="match status" value="1"/>
</dbReference>
<keyword evidence="7" id="KW-1185">Reference proteome</keyword>
<comment type="caution">
    <text evidence="6">The sequence shown here is derived from an EMBL/GenBank/DDBJ whole genome shotgun (WGS) entry which is preliminary data.</text>
</comment>
<dbReference type="Proteomes" id="UP001642501">
    <property type="component" value="Unassembled WGS sequence"/>
</dbReference>
<accession>A0ABP0DCS4</accession>
<comment type="similarity">
    <text evidence="1">Belongs to the RMI1 family.</text>
</comment>
<dbReference type="PANTHER" id="PTHR14790">
    <property type="entry name" value="RECQ-MEDIATED GENOME INSTABILITY PROTEIN 1 RMI1"/>
    <property type="match status" value="1"/>
</dbReference>
<feature type="domain" description="RecQ mediated genome instability protein 1 OB-fold" evidence="4">
    <location>
        <begin position="90"/>
        <end position="247"/>
    </location>
</feature>
<protein>
    <recommendedName>
        <fullName evidence="2">RecQ-mediated genome instability protein 1</fullName>
    </recommendedName>
</protein>
<name>A0ABP0DCS4_9PEZI</name>
<gene>
    <name evidence="6" type="ORF">SEPCBS57363_001890</name>
</gene>
<feature type="compositionally biased region" description="Low complexity" evidence="3">
    <location>
        <begin position="160"/>
        <end position="171"/>
    </location>
</feature>